<feature type="signal peptide" evidence="3">
    <location>
        <begin position="1"/>
        <end position="26"/>
    </location>
</feature>
<feature type="transmembrane region" description="Helical" evidence="2">
    <location>
        <begin position="698"/>
        <end position="719"/>
    </location>
</feature>
<feature type="transmembrane region" description="Helical" evidence="2">
    <location>
        <begin position="562"/>
        <end position="580"/>
    </location>
</feature>
<keyword evidence="2" id="KW-0812">Transmembrane</keyword>
<feature type="domain" description="Nose resistant-to-fluoxetine protein N-terminal" evidence="4">
    <location>
        <begin position="98"/>
        <end position="248"/>
    </location>
</feature>
<keyword evidence="2" id="KW-1133">Transmembrane helix</keyword>
<evidence type="ECO:0000313" key="5">
    <source>
        <dbReference type="EMBL" id="KAK8777710.1"/>
    </source>
</evidence>
<evidence type="ECO:0000256" key="1">
    <source>
        <dbReference type="SAM" id="MobiDB-lite"/>
    </source>
</evidence>
<feature type="transmembrane region" description="Helical" evidence="2">
    <location>
        <begin position="422"/>
        <end position="443"/>
    </location>
</feature>
<comment type="caution">
    <text evidence="5">The sequence shown here is derived from an EMBL/GenBank/DDBJ whole genome shotgun (WGS) entry which is preliminary data.</text>
</comment>
<keyword evidence="2" id="KW-0472">Membrane</keyword>
<dbReference type="InterPro" id="IPR002656">
    <property type="entry name" value="Acyl_transf_3_dom"/>
</dbReference>
<feature type="transmembrane region" description="Helical" evidence="2">
    <location>
        <begin position="592"/>
        <end position="612"/>
    </location>
</feature>
<evidence type="ECO:0000313" key="6">
    <source>
        <dbReference type="Proteomes" id="UP001321473"/>
    </source>
</evidence>
<keyword evidence="3" id="KW-0732">Signal</keyword>
<dbReference type="Pfam" id="PF01757">
    <property type="entry name" value="Acyl_transf_3"/>
    <property type="match status" value="1"/>
</dbReference>
<evidence type="ECO:0000259" key="4">
    <source>
        <dbReference type="SMART" id="SM00703"/>
    </source>
</evidence>
<feature type="region of interest" description="Disordered" evidence="1">
    <location>
        <begin position="35"/>
        <end position="58"/>
    </location>
</feature>
<dbReference type="AlphaFoldDB" id="A0AAQ4ESM2"/>
<organism evidence="5 6">
    <name type="scientific">Amblyomma americanum</name>
    <name type="common">Lone star tick</name>
    <dbReference type="NCBI Taxonomy" id="6943"/>
    <lineage>
        <taxon>Eukaryota</taxon>
        <taxon>Metazoa</taxon>
        <taxon>Ecdysozoa</taxon>
        <taxon>Arthropoda</taxon>
        <taxon>Chelicerata</taxon>
        <taxon>Arachnida</taxon>
        <taxon>Acari</taxon>
        <taxon>Parasitiformes</taxon>
        <taxon>Ixodida</taxon>
        <taxon>Ixodoidea</taxon>
        <taxon>Ixodidae</taxon>
        <taxon>Amblyomminae</taxon>
        <taxon>Amblyomma</taxon>
    </lineage>
</organism>
<feature type="transmembrane region" description="Helical" evidence="2">
    <location>
        <begin position="484"/>
        <end position="506"/>
    </location>
</feature>
<dbReference type="Proteomes" id="UP001321473">
    <property type="component" value="Unassembled WGS sequence"/>
</dbReference>
<dbReference type="PANTHER" id="PTHR11161:SF0">
    <property type="entry name" value="O-ACYLTRANSFERASE LIKE PROTEIN"/>
    <property type="match status" value="1"/>
</dbReference>
<gene>
    <name evidence="5" type="ORF">V5799_020949</name>
</gene>
<feature type="transmembrane region" description="Helical" evidence="2">
    <location>
        <begin position="513"/>
        <end position="534"/>
    </location>
</feature>
<keyword evidence="6" id="KW-1185">Reference proteome</keyword>
<evidence type="ECO:0000256" key="2">
    <source>
        <dbReference type="SAM" id="Phobius"/>
    </source>
</evidence>
<reference evidence="5 6" key="1">
    <citation type="journal article" date="2023" name="Arcadia Sci">
        <title>De novo assembly of a long-read Amblyomma americanum tick genome.</title>
        <authorList>
            <person name="Chou S."/>
            <person name="Poskanzer K.E."/>
            <person name="Rollins M."/>
            <person name="Thuy-Boun P.S."/>
        </authorList>
    </citation>
    <scope>NUCLEOTIDE SEQUENCE [LARGE SCALE GENOMIC DNA]</scope>
    <source>
        <strain evidence="5">F_SG_1</strain>
        <tissue evidence="5">Salivary glands</tissue>
    </source>
</reference>
<feature type="transmembrane region" description="Helical" evidence="2">
    <location>
        <begin position="259"/>
        <end position="281"/>
    </location>
</feature>
<dbReference type="InterPro" id="IPR006621">
    <property type="entry name" value="Nose-resist-to-fluoxetine_N"/>
</dbReference>
<feature type="compositionally biased region" description="Low complexity" evidence="1">
    <location>
        <begin position="46"/>
        <end position="58"/>
    </location>
</feature>
<accession>A0AAQ4ESM2</accession>
<dbReference type="SMART" id="SM00703">
    <property type="entry name" value="NRF"/>
    <property type="match status" value="1"/>
</dbReference>
<name>A0AAQ4ESM2_AMBAM</name>
<dbReference type="EMBL" id="JARKHS020011534">
    <property type="protein sequence ID" value="KAK8777710.1"/>
    <property type="molecule type" value="Genomic_DNA"/>
</dbReference>
<dbReference type="GO" id="GO:0016747">
    <property type="term" value="F:acyltransferase activity, transferring groups other than amino-acyl groups"/>
    <property type="evidence" value="ECO:0007669"/>
    <property type="project" value="InterPro"/>
</dbReference>
<dbReference type="PANTHER" id="PTHR11161">
    <property type="entry name" value="O-ACYLTRANSFERASE"/>
    <property type="match status" value="1"/>
</dbReference>
<evidence type="ECO:0000256" key="3">
    <source>
        <dbReference type="SAM" id="SignalP"/>
    </source>
</evidence>
<dbReference type="InterPro" id="IPR052728">
    <property type="entry name" value="O2_lipid_transport_reg"/>
</dbReference>
<proteinExistence type="predicted"/>
<feature type="transmembrane region" description="Helical" evidence="2">
    <location>
        <begin position="373"/>
        <end position="401"/>
    </location>
</feature>
<feature type="chain" id="PRO_5042930062" description="Nose resistant-to-fluoxetine protein N-terminal domain-containing protein" evidence="3">
    <location>
        <begin position="27"/>
        <end position="823"/>
    </location>
</feature>
<feature type="transmembrane region" description="Helical" evidence="2">
    <location>
        <begin position="667"/>
        <end position="686"/>
    </location>
</feature>
<dbReference type="Pfam" id="PF20146">
    <property type="entry name" value="NRF"/>
    <property type="match status" value="1"/>
</dbReference>
<protein>
    <recommendedName>
        <fullName evidence="4">Nose resistant-to-fluoxetine protein N-terminal domain-containing protein</fullName>
    </recommendedName>
</protein>
<sequence length="823" mass="91633">MALGSARCSRGLLLLLFAAASSLVSAQLASDRSTGDVADPVAASGTTAMTTRTTTTTTPQPVDLLKETLDSISERAMRIAMKELYPMVSELIYDPRLSPGCIGSLMKIGPALRNFEIWAVEMVDAMGKPQAGMALGRIAMYGQYDECLGIRHHEGLFQGRYCMVHLSHDASPMPPTVVKAAEKFMKHHKLEYIGNVSEVATNEITTIVPLLKYGACVPSVCQQEDVQVIIDHLVGDLKVNLKAAWCKIDEPVRLDQRQTLIVCIFVLWTAFILFGTAYDIYRTVVAAEDAKLPKYNAFMGLVHEAVQSVSLRRAFKKLMEMPNWGDYSNKLGFIHGVRVFSATWVVLGHSHMLRDLHANSNMIRLLRRVQEDFLFTVQLNSFMAVETFLAITGFLSGYLVAKAHRVDVSPLLLYIVALVRRYIRLMVPMAALLGFVYLIPAIVDGPPLHDYWPLLMKPCDKNWWKIFTMSQNYMDDYKDLCMPHYWYISMEYQLAIYSTIILVAIFPRWPKVALWLMGASVAATCLTTGIQVYINNYTPFNVVFTTDVQRIIDSSMNIYIKAYTHAPPMFIGMIFGCLAVRRNQLSRLIQGAAWALAATVSLAALLGVRTWFDGRQPERLESAFYAALHRASWSLGASWVMYACATGHGGFVNKILAWPVLYPLGRLSFSVYLVHVILMGCNAVLSRENISQQPFLQAQAYLSMAIMSYVLGSIVYLFIECPVAGLENALFSKIIPKKAFMSDNTKFKDENQELKAIQVSSADAAGKTWDVALPKHECLNGFPDVTKNAVNGSHLNGYVNSACESEFSEKDTAPGGSVVTVKF</sequence>